<dbReference type="WBParaSite" id="maker-unitig_28564-snap-gene-0.2-mRNA-1">
    <property type="protein sequence ID" value="maker-unitig_28564-snap-gene-0.2-mRNA-1"/>
    <property type="gene ID" value="maker-unitig_28564-snap-gene-0.2"/>
</dbReference>
<protein>
    <submittedName>
        <fullName evidence="3">Transposase</fullName>
    </submittedName>
</protein>
<proteinExistence type="predicted"/>
<keyword evidence="2" id="KW-1185">Reference proteome</keyword>
<evidence type="ECO:0000313" key="2">
    <source>
        <dbReference type="Proteomes" id="UP000095280"/>
    </source>
</evidence>
<sequence>RWPDALDKLRRQLAALLKVPFARPLVASWKDRLTAPTGGTVGNIKRTAAMPAAAARRPTGRPGVVGGPPRPVEFRSRQRQSRGQQRRLHLAATWHGGLLVAERLGVVSDWPVRLPLPSLLTGTRVLLLLLIRQPKHCLCCFLCAQRSRMRVEFKPESI</sequence>
<reference evidence="3" key="1">
    <citation type="submission" date="2016-11" db="UniProtKB">
        <authorList>
            <consortium name="WormBaseParasite"/>
        </authorList>
    </citation>
    <scope>IDENTIFICATION</scope>
</reference>
<name>A0A1I8FBT9_9PLAT</name>
<feature type="region of interest" description="Disordered" evidence="1">
    <location>
        <begin position="49"/>
        <end position="84"/>
    </location>
</feature>
<evidence type="ECO:0000313" key="3">
    <source>
        <dbReference type="WBParaSite" id="maker-unitig_28564-snap-gene-0.2-mRNA-1"/>
    </source>
</evidence>
<feature type="compositionally biased region" description="Low complexity" evidence="1">
    <location>
        <begin position="49"/>
        <end position="62"/>
    </location>
</feature>
<accession>A0A1I8FBT9</accession>
<dbReference type="AlphaFoldDB" id="A0A1I8FBT9"/>
<dbReference type="Proteomes" id="UP000095280">
    <property type="component" value="Unplaced"/>
</dbReference>
<organism evidence="2 3">
    <name type="scientific">Macrostomum lignano</name>
    <dbReference type="NCBI Taxonomy" id="282301"/>
    <lineage>
        <taxon>Eukaryota</taxon>
        <taxon>Metazoa</taxon>
        <taxon>Spiralia</taxon>
        <taxon>Lophotrochozoa</taxon>
        <taxon>Platyhelminthes</taxon>
        <taxon>Rhabditophora</taxon>
        <taxon>Macrostomorpha</taxon>
        <taxon>Macrostomida</taxon>
        <taxon>Macrostomidae</taxon>
        <taxon>Macrostomum</taxon>
    </lineage>
</organism>
<evidence type="ECO:0000256" key="1">
    <source>
        <dbReference type="SAM" id="MobiDB-lite"/>
    </source>
</evidence>